<dbReference type="AlphaFoldDB" id="A0A8S9JH36"/>
<accession>A0A8S9JH36</accession>
<dbReference type="PANTHER" id="PTHR47184:SF3">
    <property type="entry name" value="PHOSPHATIDYLINOSITOL 3-AND 4-KINASE FAMILY PROTEIN-RELATED"/>
    <property type="match status" value="1"/>
</dbReference>
<comment type="caution">
    <text evidence="2">The sequence shown here is derived from an EMBL/GenBank/DDBJ whole genome shotgun (WGS) entry which is preliminary data.</text>
</comment>
<evidence type="ECO:0000313" key="2">
    <source>
        <dbReference type="EMBL" id="KAF2581531.1"/>
    </source>
</evidence>
<evidence type="ECO:0000259" key="1">
    <source>
        <dbReference type="Pfam" id="PF12295"/>
    </source>
</evidence>
<evidence type="ECO:0000313" key="3">
    <source>
        <dbReference type="Proteomes" id="UP000712281"/>
    </source>
</evidence>
<name>A0A8S9JH36_BRACR</name>
<reference evidence="2" key="1">
    <citation type="submission" date="2019-12" db="EMBL/GenBank/DDBJ databases">
        <title>Genome sequencing and annotation of Brassica cretica.</title>
        <authorList>
            <person name="Studholme D.J."/>
            <person name="Sarris P.F."/>
        </authorList>
    </citation>
    <scope>NUCLEOTIDE SEQUENCE</scope>
    <source>
        <strain evidence="2">PFS-001/15</strain>
        <tissue evidence="2">Leaf</tissue>
    </source>
</reference>
<gene>
    <name evidence="2" type="ORF">F2Q68_00005680</name>
</gene>
<dbReference type="EMBL" id="QGKW02001660">
    <property type="protein sequence ID" value="KAF2581531.1"/>
    <property type="molecule type" value="Genomic_DNA"/>
</dbReference>
<organism evidence="2 3">
    <name type="scientific">Brassica cretica</name>
    <name type="common">Mustard</name>
    <dbReference type="NCBI Taxonomy" id="69181"/>
    <lineage>
        <taxon>Eukaryota</taxon>
        <taxon>Viridiplantae</taxon>
        <taxon>Streptophyta</taxon>
        <taxon>Embryophyta</taxon>
        <taxon>Tracheophyta</taxon>
        <taxon>Spermatophyta</taxon>
        <taxon>Magnoliopsida</taxon>
        <taxon>eudicotyledons</taxon>
        <taxon>Gunneridae</taxon>
        <taxon>Pentapetalae</taxon>
        <taxon>rosids</taxon>
        <taxon>malvids</taxon>
        <taxon>Brassicales</taxon>
        <taxon>Brassicaceae</taxon>
        <taxon>Brassiceae</taxon>
        <taxon>Brassica</taxon>
    </lineage>
</organism>
<feature type="domain" description="Symplekin C-terminal" evidence="1">
    <location>
        <begin position="69"/>
        <end position="110"/>
    </location>
</feature>
<sequence length="163" mass="18070">MVQAFHRHVPILIRELGSSYKELLHIISDPPKGSENLLTLVLQILTQEVAPSSDLIATVKHLYETKLKDVSILIPLLSSLTKDEVLPIFPLLLNLPPEKFQLVLAHILQGMFLGIFRGTTFLGNFRGPRSSEIPDANSEEDFVGTSKDLTIGNFLGIYRGSPP</sequence>
<protein>
    <recommendedName>
        <fullName evidence="1">Symplekin C-terminal domain-containing protein</fullName>
    </recommendedName>
</protein>
<dbReference type="PANTHER" id="PTHR47184">
    <property type="entry name" value="PHOSPHATIDYLINOSITOL 3-AND 4-KINASE FAMILY PROTEIN-RELATED"/>
    <property type="match status" value="1"/>
</dbReference>
<dbReference type="InterPro" id="IPR022075">
    <property type="entry name" value="Symplekin_C"/>
</dbReference>
<proteinExistence type="predicted"/>
<dbReference type="Proteomes" id="UP000712281">
    <property type="component" value="Unassembled WGS sequence"/>
</dbReference>
<dbReference type="Pfam" id="PF12295">
    <property type="entry name" value="Symplekin_C"/>
    <property type="match status" value="1"/>
</dbReference>